<dbReference type="InterPro" id="IPR019775">
    <property type="entry name" value="WD40_repeat_CS"/>
</dbReference>
<name>A0A9P5MN11_9AGAM</name>
<dbReference type="CDD" id="cd00200">
    <property type="entry name" value="WD40"/>
    <property type="match status" value="1"/>
</dbReference>
<dbReference type="PROSITE" id="PS50082">
    <property type="entry name" value="WD_REPEATS_2"/>
    <property type="match status" value="2"/>
</dbReference>
<dbReference type="EMBL" id="WHVB01000045">
    <property type="protein sequence ID" value="KAF8465797.1"/>
    <property type="molecule type" value="Genomic_DNA"/>
</dbReference>
<protein>
    <submittedName>
        <fullName evidence="6">WD40 repeat-like protein</fullName>
    </submittedName>
</protein>
<dbReference type="InterPro" id="IPR020472">
    <property type="entry name" value="WD40_PAC1"/>
</dbReference>
<reference evidence="6" key="2">
    <citation type="journal article" date="2020" name="Nat. Commun.">
        <title>Large-scale genome sequencing of mycorrhizal fungi provides insights into the early evolution of symbiotic traits.</title>
        <authorList>
            <person name="Miyauchi S."/>
            <person name="Kiss E."/>
            <person name="Kuo A."/>
            <person name="Drula E."/>
            <person name="Kohler A."/>
            <person name="Sanchez-Garcia M."/>
            <person name="Morin E."/>
            <person name="Andreopoulos B."/>
            <person name="Barry K.W."/>
            <person name="Bonito G."/>
            <person name="Buee M."/>
            <person name="Carver A."/>
            <person name="Chen C."/>
            <person name="Cichocki N."/>
            <person name="Clum A."/>
            <person name="Culley D."/>
            <person name="Crous P.W."/>
            <person name="Fauchery L."/>
            <person name="Girlanda M."/>
            <person name="Hayes R.D."/>
            <person name="Keri Z."/>
            <person name="LaButti K."/>
            <person name="Lipzen A."/>
            <person name="Lombard V."/>
            <person name="Magnuson J."/>
            <person name="Maillard F."/>
            <person name="Murat C."/>
            <person name="Nolan M."/>
            <person name="Ohm R.A."/>
            <person name="Pangilinan J."/>
            <person name="Pereira M.F."/>
            <person name="Perotto S."/>
            <person name="Peter M."/>
            <person name="Pfister S."/>
            <person name="Riley R."/>
            <person name="Sitrit Y."/>
            <person name="Stielow J.B."/>
            <person name="Szollosi G."/>
            <person name="Zifcakova L."/>
            <person name="Stursova M."/>
            <person name="Spatafora J.W."/>
            <person name="Tedersoo L."/>
            <person name="Vaario L.M."/>
            <person name="Yamada A."/>
            <person name="Yan M."/>
            <person name="Wang P."/>
            <person name="Xu J."/>
            <person name="Bruns T."/>
            <person name="Baldrian P."/>
            <person name="Vilgalys R."/>
            <person name="Dunand C."/>
            <person name="Henrissat B."/>
            <person name="Grigoriev I.V."/>
            <person name="Hibbett D."/>
            <person name="Nagy L.G."/>
            <person name="Martin F.M."/>
        </authorList>
    </citation>
    <scope>NUCLEOTIDE SEQUENCE</scope>
    <source>
        <strain evidence="6">Prilba</strain>
    </source>
</reference>
<keyword evidence="2 4" id="KW-0853">WD repeat</keyword>
<feature type="repeat" description="WD" evidence="4">
    <location>
        <begin position="244"/>
        <end position="285"/>
    </location>
</feature>
<comment type="caution">
    <text evidence="6">The sequence shown here is derived from an EMBL/GenBank/DDBJ whole genome shotgun (WGS) entry which is preliminary data.</text>
</comment>
<comment type="similarity">
    <text evidence="1">Belongs to the WD repeat WDR48 family.</text>
</comment>
<dbReference type="Pfam" id="PF11816">
    <property type="entry name" value="DUF3337"/>
    <property type="match status" value="1"/>
</dbReference>
<keyword evidence="3" id="KW-0677">Repeat</keyword>
<accession>A0A9P5MN11</accession>
<dbReference type="SUPFAM" id="SSF50978">
    <property type="entry name" value="WD40 repeat-like"/>
    <property type="match status" value="1"/>
</dbReference>
<feature type="compositionally biased region" description="Low complexity" evidence="5">
    <location>
        <begin position="1093"/>
        <end position="1105"/>
    </location>
</feature>
<dbReference type="Proteomes" id="UP000759537">
    <property type="component" value="Unassembled WGS sequence"/>
</dbReference>
<dbReference type="Gene3D" id="2.130.10.10">
    <property type="entry name" value="YVTN repeat-like/Quinoprotein amine dehydrogenase"/>
    <property type="match status" value="2"/>
</dbReference>
<feature type="region of interest" description="Disordered" evidence="5">
    <location>
        <begin position="862"/>
        <end position="905"/>
    </location>
</feature>
<organism evidence="6 7">
    <name type="scientific">Russula ochroleuca</name>
    <dbReference type="NCBI Taxonomy" id="152965"/>
    <lineage>
        <taxon>Eukaryota</taxon>
        <taxon>Fungi</taxon>
        <taxon>Dikarya</taxon>
        <taxon>Basidiomycota</taxon>
        <taxon>Agaricomycotina</taxon>
        <taxon>Agaricomycetes</taxon>
        <taxon>Russulales</taxon>
        <taxon>Russulaceae</taxon>
        <taxon>Russula</taxon>
    </lineage>
</organism>
<feature type="region of interest" description="Disordered" evidence="5">
    <location>
        <begin position="614"/>
        <end position="664"/>
    </location>
</feature>
<proteinExistence type="inferred from homology"/>
<evidence type="ECO:0000256" key="2">
    <source>
        <dbReference type="ARBA" id="ARBA00022574"/>
    </source>
</evidence>
<dbReference type="PRINTS" id="PR00320">
    <property type="entry name" value="GPROTEINBRPT"/>
</dbReference>
<dbReference type="OrthoDB" id="2421129at2759"/>
<feature type="compositionally biased region" description="Gly residues" evidence="5">
    <location>
        <begin position="646"/>
        <end position="664"/>
    </location>
</feature>
<feature type="compositionally biased region" description="Low complexity" evidence="5">
    <location>
        <begin position="477"/>
        <end position="499"/>
    </location>
</feature>
<gene>
    <name evidence="6" type="ORF">DFH94DRAFT_639602</name>
</gene>
<dbReference type="PANTHER" id="PTHR19862">
    <property type="entry name" value="WD REPEAT-CONTAINING PROTEIN 48"/>
    <property type="match status" value="1"/>
</dbReference>
<feature type="region of interest" description="Disordered" evidence="5">
    <location>
        <begin position="947"/>
        <end position="979"/>
    </location>
</feature>
<dbReference type="InterPro" id="IPR015943">
    <property type="entry name" value="WD40/YVTN_repeat-like_dom_sf"/>
</dbReference>
<reference evidence="6" key="1">
    <citation type="submission" date="2019-10" db="EMBL/GenBank/DDBJ databases">
        <authorList>
            <consortium name="DOE Joint Genome Institute"/>
            <person name="Kuo A."/>
            <person name="Miyauchi S."/>
            <person name="Kiss E."/>
            <person name="Drula E."/>
            <person name="Kohler A."/>
            <person name="Sanchez-Garcia M."/>
            <person name="Andreopoulos B."/>
            <person name="Barry K.W."/>
            <person name="Bonito G."/>
            <person name="Buee M."/>
            <person name="Carver A."/>
            <person name="Chen C."/>
            <person name="Cichocki N."/>
            <person name="Clum A."/>
            <person name="Culley D."/>
            <person name="Crous P.W."/>
            <person name="Fauchery L."/>
            <person name="Girlanda M."/>
            <person name="Hayes R."/>
            <person name="Keri Z."/>
            <person name="LaButti K."/>
            <person name="Lipzen A."/>
            <person name="Lombard V."/>
            <person name="Magnuson J."/>
            <person name="Maillard F."/>
            <person name="Morin E."/>
            <person name="Murat C."/>
            <person name="Nolan M."/>
            <person name="Ohm R."/>
            <person name="Pangilinan J."/>
            <person name="Pereira M."/>
            <person name="Perotto S."/>
            <person name="Peter M."/>
            <person name="Riley R."/>
            <person name="Sitrit Y."/>
            <person name="Stielow B."/>
            <person name="Szollosi G."/>
            <person name="Zifcakova L."/>
            <person name="Stursova M."/>
            <person name="Spatafora J.W."/>
            <person name="Tedersoo L."/>
            <person name="Vaario L.-M."/>
            <person name="Yamada A."/>
            <person name="Yan M."/>
            <person name="Wang P."/>
            <person name="Xu J."/>
            <person name="Bruns T."/>
            <person name="Baldrian P."/>
            <person name="Vilgalys R."/>
            <person name="Henrissat B."/>
            <person name="Grigoriev I.V."/>
            <person name="Hibbett D."/>
            <person name="Nagy L.G."/>
            <person name="Martin F.M."/>
        </authorList>
    </citation>
    <scope>NUCLEOTIDE SEQUENCE</scope>
    <source>
        <strain evidence="6">Prilba</strain>
    </source>
</reference>
<evidence type="ECO:0000256" key="4">
    <source>
        <dbReference type="PROSITE-ProRule" id="PRU00221"/>
    </source>
</evidence>
<evidence type="ECO:0000256" key="5">
    <source>
        <dbReference type="SAM" id="MobiDB-lite"/>
    </source>
</evidence>
<dbReference type="PANTHER" id="PTHR19862:SF14">
    <property type="entry name" value="WD REPEAT-CONTAINING PROTEIN 48"/>
    <property type="match status" value="1"/>
</dbReference>
<evidence type="ECO:0000313" key="6">
    <source>
        <dbReference type="EMBL" id="KAF8465797.1"/>
    </source>
</evidence>
<dbReference type="Pfam" id="PF00400">
    <property type="entry name" value="WD40"/>
    <property type="match status" value="4"/>
</dbReference>
<dbReference type="InterPro" id="IPR021772">
    <property type="entry name" value="WDR48/Bun107"/>
</dbReference>
<feature type="compositionally biased region" description="Gly residues" evidence="5">
    <location>
        <begin position="1037"/>
        <end position="1051"/>
    </location>
</feature>
<dbReference type="PROSITE" id="PS50294">
    <property type="entry name" value="WD_REPEATS_REGION"/>
    <property type="match status" value="2"/>
</dbReference>
<feature type="region of interest" description="Disordered" evidence="5">
    <location>
        <begin position="1239"/>
        <end position="1293"/>
    </location>
</feature>
<evidence type="ECO:0000313" key="7">
    <source>
        <dbReference type="Proteomes" id="UP000759537"/>
    </source>
</evidence>
<dbReference type="SMART" id="SM00320">
    <property type="entry name" value="WD40"/>
    <property type="match status" value="8"/>
</dbReference>
<evidence type="ECO:0000256" key="1">
    <source>
        <dbReference type="ARBA" id="ARBA00006917"/>
    </source>
</evidence>
<dbReference type="InterPro" id="IPR036322">
    <property type="entry name" value="WD40_repeat_dom_sf"/>
</dbReference>
<feature type="compositionally biased region" description="Low complexity" evidence="5">
    <location>
        <begin position="892"/>
        <end position="905"/>
    </location>
</feature>
<dbReference type="GO" id="GO:0043130">
    <property type="term" value="F:ubiquitin binding"/>
    <property type="evidence" value="ECO:0007669"/>
    <property type="project" value="TreeGrafter"/>
</dbReference>
<feature type="region of interest" description="Disordered" evidence="5">
    <location>
        <begin position="135"/>
        <end position="154"/>
    </location>
</feature>
<dbReference type="GO" id="GO:0000724">
    <property type="term" value="P:double-strand break repair via homologous recombination"/>
    <property type="evidence" value="ECO:0007669"/>
    <property type="project" value="TreeGrafter"/>
</dbReference>
<feature type="compositionally biased region" description="Polar residues" evidence="5">
    <location>
        <begin position="1243"/>
        <end position="1276"/>
    </location>
</feature>
<feature type="region of interest" description="Disordered" evidence="5">
    <location>
        <begin position="996"/>
        <end position="1105"/>
    </location>
</feature>
<sequence>MAPLPPRRRVSYGIPFPPSTIPIPRLWLPPLGFDRQGLVNPILISTVQHPEPALHSPNDNEPRHRLGVSALALDTTTQLIGRPSPEGIIYTGARDGLVIAWDLNIPMRKRAYNDHVTQHSSTHWELLTGWVDPVVDDAPGEDQENRSDGDILGDVRGSARRRRLSGATATSGSIPFERQWERDVDAFRPGQPSTFRQAAQIHSDWVNDILLCNQNQMLVISASSDGTVKAWSPHSSLLSDPVTIGTHADYVRCLAYSRGQGWVSSGSFDRTIKLWDLSRASQAATAQPLMTLTPPESSGPKASIYALAVDPQGHTIVSGGPERVVRMWDPRAGKRIGKLVGHTDNIRAILVSEDSRCVHLTHDGTASIKLWSLTSQRCLHTFTHHTDSVWALHSSHPSLETFYSGDKSGFVAKVDVEGCAQMSEGECALVCQDVAPPAEGVTKLVSLDDTLVWTASGSSSLRRWRAPSRRAVRAAAALVEPPASATSRTSSHLRSSPSTDLRPLPITLDLPPSPPLHRLSRHTRSVSAASPSALEPPLSISTLDDGTGESTTWFGLPFDSLVHLASPLSDPFTPFSPVYRGRDAGADVDVATLYSAASLMSVSPRPLMMRPPLRGIFPTSPSPPHSPPSMGRPVSPAQSDFAPSTGGLGTGGPGNGGSGVSGVGNGFGPHRAAFESREVVADAQPLSPVPEFVLVGGSGLVRAVLLNNRVHALTVDTAGVVAVWDIVRAVCVGQFAREDVLLAANPHNRNNYGGSGGASTSHPEGGEEYVCSPREALDIVRERIDGEAFVVSWSFVDTSMGVLNVHLDEHAFDAELYADELGLPPDRVLPAGMGPDDMRINLGKWILRNLFQGFIREEEQAHSRRIRTGAMSPTRTTGNLPTATPPPPTLPHSPQQRPAAADAATSASANAMCTSTVVVVARNMIPALTPFHPVGLGIPQVSLPQTQLSPNPAAASTSVVLPPGGGESTTQAPQAVPTHLHQRAQAEVLPTATAATTSAATQKDDLAAPTRRPSVSIAGAGSDTAPASTIPDENTGSGAGAGTGNGSGASGNGLATPGTPGGGIIGKLRGFGRATKRAQNETTPGTPAPVIRATGSTATATGPGAGSTVATVVLSSGMLSPPTTADGPTLSLAQDIPLLVAEERAPGWNIVYRGTVASAGTTGDVAVLEDAIPAWLLEYLLLGRTPQVAVVKVQFALLPGEESLPELVNPNQTKLSASRFLRVRKLAIHVQERIEALGVGSPGSVTPQHASPRSSLDPAHNQNQNRSSQTSHTTPQAAAAAVLRDQQKRSPHARADDLWEIVCNDTVLPPNMTLAVVRQHVWRQSGEVVLHYRRKRPGTHGKG</sequence>
<feature type="compositionally biased region" description="Polar residues" evidence="5">
    <location>
        <begin position="947"/>
        <end position="959"/>
    </location>
</feature>
<feature type="region of interest" description="Disordered" evidence="5">
    <location>
        <begin position="477"/>
        <end position="542"/>
    </location>
</feature>
<dbReference type="InterPro" id="IPR001680">
    <property type="entry name" value="WD40_rpt"/>
</dbReference>
<dbReference type="InterPro" id="IPR051246">
    <property type="entry name" value="WDR48"/>
</dbReference>
<feature type="repeat" description="WD" evidence="4">
    <location>
        <begin position="297"/>
        <end position="338"/>
    </location>
</feature>
<keyword evidence="7" id="KW-1185">Reference proteome</keyword>
<dbReference type="PROSITE" id="PS00678">
    <property type="entry name" value="WD_REPEATS_1"/>
    <property type="match status" value="1"/>
</dbReference>
<evidence type="ECO:0000256" key="3">
    <source>
        <dbReference type="ARBA" id="ARBA00022737"/>
    </source>
</evidence>